<sequence length="661" mass="75627">MDMSKAFEKVHHKYLISKLRNVYGISGKLLRWFESYLINRKQRVTVPGATSSARPVLSGVPQGSILGPILFLLYANDLPDTVKHSKIASFADDTKLFKNVDSTSDAISLQNPTVISANYRRIVRQGNFKFILGKSVPIPAMDTVKKITDEFIEVEYFLKNKNRVKEIFLQPVPHEHLLKKSAQKQPGIPLNILIIGVDSLSHSNTKRKLSKVYKYLKNELRSILFNGHSIVGDGTTEQLTAMLTGLGELEQHESRRHHKNPKPVDGWSWIYKQLKETGYLTGYSGDCPGLGPWQYRLMGFKNPPTDFYTRPFYAMAAQLIKNPNICLASRTISKVQFDYIREVFDMFKNKLKFFFSFNVHYSHNANSEAAKIEPDLLSLLKDLKQNNHLNNTLLIVMGDHGNRYGKARTLMQGKLEERLPLFSLTFPSWFLEKYPGISKNLKINTNRLTSWYDVYATFRHMISYPDVPTNLKHGQSLFTEVPSSRTCAEASVEKHWCPCLEWASIAPGHSHVNNSALAAVEFMNNANLEHQLSANNCRKLTLKDINYALLERPNDKLLSFKQTNDLLPAFSNKSRPHHKDFCRYQIQFTTSPNNGTYEATVRYHKEWFIVSKGISRVSKYGNQPECIARDLPHLRKFCMCKKKAVNAYASEDIFLVLVKCS</sequence>
<dbReference type="Pfam" id="PF02995">
    <property type="entry name" value="DUF229"/>
    <property type="match status" value="1"/>
</dbReference>
<dbReference type="PROSITE" id="PS50878">
    <property type="entry name" value="RT_POL"/>
    <property type="match status" value="1"/>
</dbReference>
<dbReference type="OrthoDB" id="413313at2759"/>
<dbReference type="InterPro" id="IPR000477">
    <property type="entry name" value="RT_dom"/>
</dbReference>
<dbReference type="FunFam" id="3.40.720.10:FF:000017">
    <property type="entry name" value="Predicted protein"/>
    <property type="match status" value="1"/>
</dbReference>
<dbReference type="Pfam" id="PF00078">
    <property type="entry name" value="RVT_1"/>
    <property type="match status" value="1"/>
</dbReference>
<keyword evidence="2" id="KW-1185">Reference proteome</keyword>
<evidence type="ECO:0000313" key="2">
    <source>
        <dbReference type="Proteomes" id="UP001152795"/>
    </source>
</evidence>
<dbReference type="GO" id="GO:0005615">
    <property type="term" value="C:extracellular space"/>
    <property type="evidence" value="ECO:0007669"/>
    <property type="project" value="TreeGrafter"/>
</dbReference>
<comment type="caution">
    <text evidence="1">The sequence shown here is derived from an EMBL/GenBank/DDBJ whole genome shotgun (WGS) entry which is preliminary data.</text>
</comment>
<dbReference type="PANTHER" id="PTHR10974:SF1">
    <property type="entry name" value="FI08016P-RELATED"/>
    <property type="match status" value="1"/>
</dbReference>
<dbReference type="InterPro" id="IPR004245">
    <property type="entry name" value="DUF229"/>
</dbReference>
<organism evidence="1 2">
    <name type="scientific">Paramuricea clavata</name>
    <name type="common">Red gorgonian</name>
    <name type="synonym">Violescent sea-whip</name>
    <dbReference type="NCBI Taxonomy" id="317549"/>
    <lineage>
        <taxon>Eukaryota</taxon>
        <taxon>Metazoa</taxon>
        <taxon>Cnidaria</taxon>
        <taxon>Anthozoa</taxon>
        <taxon>Octocorallia</taxon>
        <taxon>Malacalcyonacea</taxon>
        <taxon>Plexauridae</taxon>
        <taxon>Paramuricea</taxon>
    </lineage>
</organism>
<dbReference type="AlphaFoldDB" id="A0A7D9LF96"/>
<proteinExistence type="predicted"/>
<name>A0A7D9LF96_PARCT</name>
<dbReference type="SUPFAM" id="SSF53649">
    <property type="entry name" value="Alkaline phosphatase-like"/>
    <property type="match status" value="1"/>
</dbReference>
<accession>A0A7D9LF96</accession>
<dbReference type="InterPro" id="IPR017850">
    <property type="entry name" value="Alkaline_phosphatase_core_sf"/>
</dbReference>
<dbReference type="Proteomes" id="UP001152795">
    <property type="component" value="Unassembled WGS sequence"/>
</dbReference>
<dbReference type="Gene3D" id="3.40.720.10">
    <property type="entry name" value="Alkaline Phosphatase, subunit A"/>
    <property type="match status" value="1"/>
</dbReference>
<dbReference type="EMBL" id="CACRXK020018744">
    <property type="protein sequence ID" value="CAB4032843.1"/>
    <property type="molecule type" value="Genomic_DNA"/>
</dbReference>
<reference evidence="1" key="1">
    <citation type="submission" date="2020-04" db="EMBL/GenBank/DDBJ databases">
        <authorList>
            <person name="Alioto T."/>
            <person name="Alioto T."/>
            <person name="Gomez Garrido J."/>
        </authorList>
    </citation>
    <scope>NUCLEOTIDE SEQUENCE</scope>
    <source>
        <strain evidence="1">A484AB</strain>
    </source>
</reference>
<protein>
    <submittedName>
        <fullName evidence="1">Uncharacterized protein</fullName>
    </submittedName>
</protein>
<dbReference type="CDD" id="cd16021">
    <property type="entry name" value="ALP_like"/>
    <property type="match status" value="1"/>
</dbReference>
<dbReference type="PANTHER" id="PTHR10974">
    <property type="entry name" value="FI08016P-RELATED"/>
    <property type="match status" value="1"/>
</dbReference>
<evidence type="ECO:0000313" key="1">
    <source>
        <dbReference type="EMBL" id="CAB4032843.1"/>
    </source>
</evidence>
<gene>
    <name evidence="1" type="ORF">PACLA_8A039488</name>
</gene>